<dbReference type="PROSITE" id="PS50056">
    <property type="entry name" value="TYR_PHOSPHATASE_2"/>
    <property type="match status" value="1"/>
</dbReference>
<dbReference type="SUPFAM" id="SSF52799">
    <property type="entry name" value="(Phosphotyrosine protein) phosphatases II"/>
    <property type="match status" value="1"/>
</dbReference>
<dbReference type="GO" id="GO:0005829">
    <property type="term" value="C:cytosol"/>
    <property type="evidence" value="ECO:0007669"/>
    <property type="project" value="TreeGrafter"/>
</dbReference>
<comment type="catalytic activity">
    <reaction evidence="13">
        <text>1D-myo-inositol 1,3,4,5-tetrakisphosphate + H2O = 1D-myo-inositol 1,4,5-trisphosphate + phosphate</text>
        <dbReference type="Rhea" id="RHEA:77155"/>
        <dbReference type="ChEBI" id="CHEBI:15377"/>
        <dbReference type="ChEBI" id="CHEBI:43474"/>
        <dbReference type="ChEBI" id="CHEBI:57895"/>
        <dbReference type="ChEBI" id="CHEBI:203600"/>
    </reaction>
    <physiologicalReaction direction="left-to-right" evidence="13">
        <dbReference type="Rhea" id="RHEA:77156"/>
    </physiologicalReaction>
</comment>
<accession>A0AAN7YQH6</accession>
<evidence type="ECO:0000313" key="24">
    <source>
        <dbReference type="EMBL" id="KAK5580174.1"/>
    </source>
</evidence>
<evidence type="ECO:0000256" key="13">
    <source>
        <dbReference type="ARBA" id="ARBA00043734"/>
    </source>
</evidence>
<dbReference type="CDD" id="cd14509">
    <property type="entry name" value="PTP_PTEN"/>
    <property type="match status" value="1"/>
</dbReference>
<dbReference type="GO" id="GO:0031038">
    <property type="term" value="P:myosin II filament organization"/>
    <property type="evidence" value="ECO:0007669"/>
    <property type="project" value="UniProtKB-ARBA"/>
</dbReference>
<dbReference type="GO" id="GO:0004722">
    <property type="term" value="F:protein serine/threonine phosphatase activity"/>
    <property type="evidence" value="ECO:0007669"/>
    <property type="project" value="UniProtKB-EC"/>
</dbReference>
<evidence type="ECO:0000313" key="25">
    <source>
        <dbReference type="Proteomes" id="UP001344447"/>
    </source>
</evidence>
<evidence type="ECO:0000256" key="5">
    <source>
        <dbReference type="ARBA" id="ARBA00013081"/>
    </source>
</evidence>
<evidence type="ECO:0000256" key="14">
    <source>
        <dbReference type="ARBA" id="ARBA00043760"/>
    </source>
</evidence>
<gene>
    <name evidence="24" type="ORF">RB653_000187</name>
</gene>
<comment type="catalytic activity">
    <reaction evidence="10">
        <text>1,2-dihexadecanoyl-sn-glycero-3-phospho-(1D-myo-inositol-3,4,5-trisphosphate) + H2O = 1,2-dihexadecanoyl-sn-glycero-3-phospho-(1D-myo-inositol-4,5-bisphosphate) + phosphate</text>
        <dbReference type="Rhea" id="RHEA:43560"/>
        <dbReference type="ChEBI" id="CHEBI:15377"/>
        <dbReference type="ChEBI" id="CHEBI:43474"/>
        <dbReference type="ChEBI" id="CHEBI:83420"/>
        <dbReference type="ChEBI" id="CHEBI:83423"/>
    </reaction>
    <physiologicalReaction direction="left-to-right" evidence="10">
        <dbReference type="Rhea" id="RHEA:43561"/>
    </physiologicalReaction>
</comment>
<proteinExistence type="inferred from homology"/>
<evidence type="ECO:0000256" key="11">
    <source>
        <dbReference type="ARBA" id="ARBA00034268"/>
    </source>
</evidence>
<evidence type="ECO:0000256" key="18">
    <source>
        <dbReference type="ARBA" id="ARBA00048832"/>
    </source>
</evidence>
<dbReference type="Proteomes" id="UP001344447">
    <property type="component" value="Unassembled WGS sequence"/>
</dbReference>
<dbReference type="PROSITE" id="PS51182">
    <property type="entry name" value="C2_TENSIN"/>
    <property type="match status" value="1"/>
</dbReference>
<dbReference type="Pfam" id="PF10409">
    <property type="entry name" value="PTEN_C2"/>
    <property type="match status" value="1"/>
</dbReference>
<evidence type="ECO:0000256" key="9">
    <source>
        <dbReference type="ARBA" id="ARBA00023098"/>
    </source>
</evidence>
<keyword evidence="9" id="KW-0443">Lipid metabolism</keyword>
<evidence type="ECO:0000256" key="20">
    <source>
        <dbReference type="SAM" id="MobiDB-lite"/>
    </source>
</evidence>
<feature type="compositionally biased region" description="Low complexity" evidence="20">
    <location>
        <begin position="510"/>
        <end position="526"/>
    </location>
</feature>
<protein>
    <recommendedName>
        <fullName evidence="12">Phosphatidylinositol 3,4,5-trisphosphate 3-phosphatase and dual-specificity protein phosphatase PTEN</fullName>
        <ecNumber evidence="5">3.1.3.16</ecNumber>
        <ecNumber evidence="4">3.1.3.48</ecNumber>
        <ecNumber evidence="3">3.1.3.67</ecNumber>
    </recommendedName>
    <alternativeName>
        <fullName evidence="16">Inositol polyphosphate 3-phosphatase</fullName>
    </alternativeName>
</protein>
<keyword evidence="7" id="KW-0378">Hydrolase</keyword>
<dbReference type="EC" id="3.1.3.67" evidence="3"/>
<dbReference type="GO" id="GO:0031152">
    <property type="term" value="P:aggregation involved in sorocarp development"/>
    <property type="evidence" value="ECO:0007669"/>
    <property type="project" value="UniProtKB-ARBA"/>
</dbReference>
<evidence type="ECO:0000256" key="16">
    <source>
        <dbReference type="ARBA" id="ARBA00044309"/>
    </source>
</evidence>
<feature type="region of interest" description="Disordered" evidence="20">
    <location>
        <begin position="235"/>
        <end position="302"/>
    </location>
</feature>
<dbReference type="GO" id="GO:0046856">
    <property type="term" value="P:phosphatidylinositol dephosphorylation"/>
    <property type="evidence" value="ECO:0007669"/>
    <property type="project" value="TreeGrafter"/>
</dbReference>
<feature type="compositionally biased region" description="Low complexity" evidence="20">
    <location>
        <begin position="453"/>
        <end position="473"/>
    </location>
</feature>
<name>A0AAN7YQH6_9MYCE</name>
<feature type="compositionally biased region" description="Low complexity" evidence="20">
    <location>
        <begin position="485"/>
        <end position="501"/>
    </location>
</feature>
<evidence type="ECO:0000256" key="10">
    <source>
        <dbReference type="ARBA" id="ARBA00034256"/>
    </source>
</evidence>
<feature type="compositionally biased region" description="Polar residues" evidence="20">
    <location>
        <begin position="474"/>
        <end position="484"/>
    </location>
</feature>
<dbReference type="FunFam" id="3.90.190.10:FF:000029">
    <property type="entry name" value="Phosphatidylinositol 3,4,5-trisphosphate 3-phosphatase and dual-specificity protein phosphatase PTEN"/>
    <property type="match status" value="1"/>
</dbReference>
<feature type="region of interest" description="Disordered" evidence="20">
    <location>
        <begin position="419"/>
        <end position="526"/>
    </location>
</feature>
<dbReference type="GO" id="GO:0051898">
    <property type="term" value="P:negative regulation of phosphatidylinositol 3-kinase/protein kinase B signal transduction"/>
    <property type="evidence" value="ECO:0007669"/>
    <property type="project" value="UniProtKB-ARBA"/>
</dbReference>
<dbReference type="SMART" id="SM01326">
    <property type="entry name" value="PTEN_C2"/>
    <property type="match status" value="1"/>
</dbReference>
<evidence type="ECO:0000259" key="21">
    <source>
        <dbReference type="PROSITE" id="PS50056"/>
    </source>
</evidence>
<comment type="catalytic activity">
    <reaction evidence="15">
        <text>1D-myo-inositol 1,3,4,5,6-pentakisphosphate + H2O = 1D-myo-inositol 1,4,5,6-tetrakisphosphate + phosphate</text>
        <dbReference type="Rhea" id="RHEA:77143"/>
        <dbReference type="ChEBI" id="CHEBI:15377"/>
        <dbReference type="ChEBI" id="CHEBI:43474"/>
        <dbReference type="ChEBI" id="CHEBI:57627"/>
        <dbReference type="ChEBI" id="CHEBI:57733"/>
    </reaction>
    <physiologicalReaction direction="left-to-right" evidence="15">
        <dbReference type="Rhea" id="RHEA:77144"/>
    </physiologicalReaction>
</comment>
<dbReference type="SMART" id="SM01301">
    <property type="entry name" value="PTPlike_phytase"/>
    <property type="match status" value="1"/>
</dbReference>
<dbReference type="PANTHER" id="PTHR12305:SF81">
    <property type="entry name" value="PHOSPHATIDYLINOSITOL 3,4,5-TRISPHOSPHATE 3-PHOSPHATASE AND DUAL-SPECIFICITY PROTEIN PHOSPHATASE PTEN"/>
    <property type="match status" value="1"/>
</dbReference>
<dbReference type="EC" id="3.1.3.16" evidence="5"/>
<dbReference type="InterPro" id="IPR014020">
    <property type="entry name" value="Tensin_C2-dom"/>
</dbReference>
<keyword evidence="25" id="KW-1185">Reference proteome</keyword>
<dbReference type="GO" id="GO:0004725">
    <property type="term" value="F:protein tyrosine phosphatase activity"/>
    <property type="evidence" value="ECO:0007669"/>
    <property type="project" value="UniProtKB-EC"/>
</dbReference>
<dbReference type="PANTHER" id="PTHR12305">
    <property type="entry name" value="PHOSPHATASE WITH HOMOLOGY TO TENSIN"/>
    <property type="match status" value="1"/>
</dbReference>
<dbReference type="GO" id="GO:0140986">
    <property type="term" value="P:G protein-coupled chemorepellent receptor signaling pathway"/>
    <property type="evidence" value="ECO:0007669"/>
    <property type="project" value="UniProtKB-ARBA"/>
</dbReference>
<dbReference type="AlphaFoldDB" id="A0AAN7YQH6"/>
<dbReference type="GO" id="GO:0050793">
    <property type="term" value="P:regulation of developmental process"/>
    <property type="evidence" value="ECO:0007669"/>
    <property type="project" value="UniProtKB-ARBA"/>
</dbReference>
<dbReference type="GO" id="GO:0043491">
    <property type="term" value="P:phosphatidylinositol 3-kinase/protein kinase B signal transduction"/>
    <property type="evidence" value="ECO:0007669"/>
    <property type="project" value="TreeGrafter"/>
</dbReference>
<dbReference type="EMBL" id="JAVFKY010000002">
    <property type="protein sequence ID" value="KAK5580174.1"/>
    <property type="molecule type" value="Genomic_DNA"/>
</dbReference>
<evidence type="ECO:0000256" key="17">
    <source>
        <dbReference type="ARBA" id="ARBA00047986"/>
    </source>
</evidence>
<evidence type="ECO:0000256" key="19">
    <source>
        <dbReference type="ARBA" id="ARBA00051341"/>
    </source>
</evidence>
<dbReference type="InterPro" id="IPR000387">
    <property type="entry name" value="Tyr_Pase_dom"/>
</dbReference>
<evidence type="ECO:0000256" key="8">
    <source>
        <dbReference type="ARBA" id="ARBA00022912"/>
    </source>
</evidence>
<comment type="catalytic activity">
    <reaction evidence="14">
        <text>a 1,2-diacyl-sn-glycero-3-phospho-(1D-myo-inositol-3,4,5-trisphosphate) + H2O = a 1,2-diacyl-sn-glycero-3-phospho-(1D-myo-inositol-4,5-bisphosphate) + phosphate</text>
        <dbReference type="Rhea" id="RHEA:25017"/>
        <dbReference type="ChEBI" id="CHEBI:15377"/>
        <dbReference type="ChEBI" id="CHEBI:43474"/>
        <dbReference type="ChEBI" id="CHEBI:57836"/>
        <dbReference type="ChEBI" id="CHEBI:58456"/>
        <dbReference type="EC" id="3.1.3.67"/>
    </reaction>
    <physiologicalReaction direction="left-to-right" evidence="14">
        <dbReference type="Rhea" id="RHEA:25018"/>
    </physiologicalReaction>
</comment>
<comment type="catalytic activity">
    <reaction evidence="18">
        <text>O-phospho-L-threonyl-[protein] + H2O = L-threonyl-[protein] + phosphate</text>
        <dbReference type="Rhea" id="RHEA:47004"/>
        <dbReference type="Rhea" id="RHEA-COMP:11060"/>
        <dbReference type="Rhea" id="RHEA-COMP:11605"/>
        <dbReference type="ChEBI" id="CHEBI:15377"/>
        <dbReference type="ChEBI" id="CHEBI:30013"/>
        <dbReference type="ChEBI" id="CHEBI:43474"/>
        <dbReference type="ChEBI" id="CHEBI:61977"/>
        <dbReference type="EC" id="3.1.3.16"/>
    </reaction>
    <physiologicalReaction direction="left-to-right" evidence="18">
        <dbReference type="Rhea" id="RHEA:47005"/>
    </physiologicalReaction>
</comment>
<comment type="catalytic activity">
    <reaction evidence="17">
        <text>O-phospho-L-seryl-[protein] + H2O = L-seryl-[protein] + phosphate</text>
        <dbReference type="Rhea" id="RHEA:20629"/>
        <dbReference type="Rhea" id="RHEA-COMP:9863"/>
        <dbReference type="Rhea" id="RHEA-COMP:11604"/>
        <dbReference type="ChEBI" id="CHEBI:15377"/>
        <dbReference type="ChEBI" id="CHEBI:29999"/>
        <dbReference type="ChEBI" id="CHEBI:43474"/>
        <dbReference type="ChEBI" id="CHEBI:83421"/>
        <dbReference type="EC" id="3.1.3.16"/>
    </reaction>
    <physiologicalReaction direction="left-to-right" evidence="17">
        <dbReference type="Rhea" id="RHEA:20630"/>
    </physiologicalReaction>
</comment>
<organism evidence="24 25">
    <name type="scientific">Dictyostelium firmibasis</name>
    <dbReference type="NCBI Taxonomy" id="79012"/>
    <lineage>
        <taxon>Eukaryota</taxon>
        <taxon>Amoebozoa</taxon>
        <taxon>Evosea</taxon>
        <taxon>Eumycetozoa</taxon>
        <taxon>Dictyostelia</taxon>
        <taxon>Dictyosteliales</taxon>
        <taxon>Dictyosteliaceae</taxon>
        <taxon>Dictyostelium</taxon>
    </lineage>
</organism>
<dbReference type="InterPro" id="IPR029021">
    <property type="entry name" value="Prot-tyrosine_phosphatase-like"/>
</dbReference>
<dbReference type="EC" id="3.1.3.48" evidence="4"/>
<dbReference type="GO" id="GO:0051489">
    <property type="term" value="P:regulation of filopodium assembly"/>
    <property type="evidence" value="ECO:0007669"/>
    <property type="project" value="UniProtKB-ARBA"/>
</dbReference>
<dbReference type="Gene3D" id="2.60.40.1110">
    <property type="match status" value="1"/>
</dbReference>
<keyword evidence="8" id="KW-0904">Protein phosphatase</keyword>
<comment type="caution">
    <text evidence="24">The sequence shown here is derived from an EMBL/GenBank/DDBJ whole genome shotgun (WGS) entry which is preliminary data.</text>
</comment>
<dbReference type="Gene3D" id="3.90.190.10">
    <property type="entry name" value="Protein tyrosine phosphatase superfamily"/>
    <property type="match status" value="1"/>
</dbReference>
<feature type="domain" description="Phosphatase tensin-type" evidence="22">
    <location>
        <begin position="14"/>
        <end position="185"/>
    </location>
</feature>
<dbReference type="GO" id="GO:1903665">
    <property type="term" value="P:negative regulation of asexual reproduction"/>
    <property type="evidence" value="ECO:0007669"/>
    <property type="project" value="UniProtKB-ARBA"/>
</dbReference>
<dbReference type="PROSITE" id="PS51181">
    <property type="entry name" value="PPASE_TENSIN"/>
    <property type="match status" value="1"/>
</dbReference>
<comment type="catalytic activity">
    <reaction evidence="19">
        <text>O-phospho-L-tyrosyl-[protein] + H2O = L-tyrosyl-[protein] + phosphate</text>
        <dbReference type="Rhea" id="RHEA:10684"/>
        <dbReference type="Rhea" id="RHEA-COMP:10136"/>
        <dbReference type="Rhea" id="RHEA-COMP:20101"/>
        <dbReference type="ChEBI" id="CHEBI:15377"/>
        <dbReference type="ChEBI" id="CHEBI:43474"/>
        <dbReference type="ChEBI" id="CHEBI:46858"/>
        <dbReference type="ChEBI" id="CHEBI:61978"/>
        <dbReference type="EC" id="3.1.3.48"/>
    </reaction>
    <physiologicalReaction direction="left-to-right" evidence="19">
        <dbReference type="Rhea" id="RHEA:10685"/>
    </physiologicalReaction>
</comment>
<dbReference type="PROSITE" id="PS00383">
    <property type="entry name" value="TYR_PHOSPHATASE_1"/>
    <property type="match status" value="1"/>
</dbReference>
<dbReference type="GO" id="GO:0046580">
    <property type="term" value="P:negative regulation of Ras protein signal transduction"/>
    <property type="evidence" value="ECO:0007669"/>
    <property type="project" value="UniProtKB-ARBA"/>
</dbReference>
<reference evidence="24 25" key="1">
    <citation type="submission" date="2023-11" db="EMBL/GenBank/DDBJ databases">
        <title>Dfirmibasis_genome.</title>
        <authorList>
            <person name="Edelbroek B."/>
            <person name="Kjellin J."/>
            <person name="Jerlstrom-Hultqvist J."/>
            <person name="Soderbom F."/>
        </authorList>
    </citation>
    <scope>NUCLEOTIDE SEQUENCE [LARGE SCALE GENOMIC DNA]</scope>
    <source>
        <strain evidence="24 25">TNS-C-14</strain>
    </source>
</reference>
<evidence type="ECO:0000256" key="2">
    <source>
        <dbReference type="ARBA" id="ARBA00007881"/>
    </source>
</evidence>
<evidence type="ECO:0000256" key="15">
    <source>
        <dbReference type="ARBA" id="ARBA00043762"/>
    </source>
</evidence>
<evidence type="ECO:0000256" key="6">
    <source>
        <dbReference type="ARBA" id="ARBA00022490"/>
    </source>
</evidence>
<feature type="domain" description="Tyrosine specific protein phosphatases" evidence="21">
    <location>
        <begin position="102"/>
        <end position="173"/>
    </location>
</feature>
<dbReference type="InterPro" id="IPR029023">
    <property type="entry name" value="Tensin_phosphatase"/>
</dbReference>
<dbReference type="InterPro" id="IPR045101">
    <property type="entry name" value="PTP_PTEN"/>
</dbReference>
<dbReference type="GO" id="GO:0005634">
    <property type="term" value="C:nucleus"/>
    <property type="evidence" value="ECO:0007669"/>
    <property type="project" value="TreeGrafter"/>
</dbReference>
<evidence type="ECO:0000259" key="23">
    <source>
        <dbReference type="PROSITE" id="PS51182"/>
    </source>
</evidence>
<sequence length="526" mass="59272">MSNLLRVAVSKQKRRYQKNGYDLDLAYITDNIIAMGFPSEKVEGVFRNPMKDVQRFLDQYHKDHFKVYNLCSERVYDHSKFYGRVGYYPFDDHNAPQFEMIDAFCRDVDAWMKEDSKNIAVIHCKAGKGRTGLMICCWLMYCGMWKNTEDSLRFYAALRTYNQKGVTIPSQIRYVGYFGRSIRESMKYAPRNAILKKLVLKPLPKEINLSEVQFNISVGKNCVFNSKEQNMNVVISKKKKTIPDKKDKKDPKKKLTKENSEKNIDGQQLQQQQQQQQPPQQSSPNLQSLNASGTINSGSNVGTVNGNTLHQLGGSQFSLSDLADINGGIGNDEYISFEIGSLPLAGDIRIEFTNKQDDRMFMFWVNTSFVQTLEIIPKSGLDKAHKDKNHKAYPEDFHVELTFDQVEQSHTTVVASAEEQTNNQHYPQSSNNVATSSSHHDNITVVASDAPQNNNNNNLNSSNNNNNTTTSNNISLASSQSNPVQQEQPSTTTTTQENSTPKVEAEKIENSNASANDSETSSNSSS</sequence>
<dbReference type="Pfam" id="PF22785">
    <property type="entry name" value="Tc-R-P"/>
    <property type="match status" value="1"/>
</dbReference>
<dbReference type="InterPro" id="IPR016130">
    <property type="entry name" value="Tyr_Pase_AS"/>
</dbReference>
<evidence type="ECO:0000256" key="4">
    <source>
        <dbReference type="ARBA" id="ARBA00013064"/>
    </source>
</evidence>
<dbReference type="SUPFAM" id="SSF49562">
    <property type="entry name" value="C2 domain (Calcium/lipid-binding domain, CaLB)"/>
    <property type="match status" value="1"/>
</dbReference>
<feature type="compositionally biased region" description="Low complexity" evidence="20">
    <location>
        <begin position="267"/>
        <end position="302"/>
    </location>
</feature>
<dbReference type="InterPro" id="IPR051281">
    <property type="entry name" value="Dual-spec_lipid-protein_phosph"/>
</dbReference>
<evidence type="ECO:0000256" key="1">
    <source>
        <dbReference type="ARBA" id="ARBA00004496"/>
    </source>
</evidence>
<dbReference type="GO" id="GO:0042995">
    <property type="term" value="C:cell projection"/>
    <property type="evidence" value="ECO:0007669"/>
    <property type="project" value="UniProtKB-ARBA"/>
</dbReference>
<comment type="similarity">
    <text evidence="2">Belongs to the PTEN phosphatase protein family.</text>
</comment>
<feature type="domain" description="C2 tensin-type" evidence="23">
    <location>
        <begin position="281"/>
        <end position="406"/>
    </location>
</feature>
<feature type="compositionally biased region" description="Polar residues" evidence="20">
    <location>
        <begin position="419"/>
        <end position="437"/>
    </location>
</feature>
<evidence type="ECO:0000256" key="3">
    <source>
        <dbReference type="ARBA" id="ARBA00013015"/>
    </source>
</evidence>
<keyword evidence="6" id="KW-0963">Cytoplasm</keyword>
<evidence type="ECO:0000256" key="12">
    <source>
        <dbReference type="ARBA" id="ARBA00034338"/>
    </source>
</evidence>
<evidence type="ECO:0000259" key="22">
    <source>
        <dbReference type="PROSITE" id="PS51181"/>
    </source>
</evidence>
<evidence type="ECO:0000256" key="7">
    <source>
        <dbReference type="ARBA" id="ARBA00022801"/>
    </source>
</evidence>
<dbReference type="GO" id="GO:0016314">
    <property type="term" value="F:phosphatidylinositol-3,4,5-trisphosphate 3-phosphatase activity"/>
    <property type="evidence" value="ECO:0007669"/>
    <property type="project" value="UniProtKB-EC"/>
</dbReference>
<dbReference type="InterPro" id="IPR035892">
    <property type="entry name" value="C2_domain_sf"/>
</dbReference>
<dbReference type="GO" id="GO:0005886">
    <property type="term" value="C:plasma membrane"/>
    <property type="evidence" value="ECO:0007669"/>
    <property type="project" value="TreeGrafter"/>
</dbReference>
<comment type="catalytic activity">
    <reaction evidence="11">
        <text>1,2-dioctanoyl-sn-glycero-3-phospho-(1D-myo-inositol-3,4,5-trisphosphate) + H2O = 1,2-dioctanoyl-sn-glycero-3-phospho-(1D-myo-inositol-4,5-bisphosphate) + phosphate</text>
        <dbReference type="Rhea" id="RHEA:43552"/>
        <dbReference type="ChEBI" id="CHEBI:15377"/>
        <dbReference type="ChEBI" id="CHEBI:43474"/>
        <dbReference type="ChEBI" id="CHEBI:83416"/>
        <dbReference type="ChEBI" id="CHEBI:83419"/>
    </reaction>
    <physiologicalReaction direction="left-to-right" evidence="11">
        <dbReference type="Rhea" id="RHEA:43553"/>
    </physiologicalReaction>
</comment>
<dbReference type="GO" id="GO:0048870">
    <property type="term" value="P:cell motility"/>
    <property type="evidence" value="ECO:0007669"/>
    <property type="project" value="TreeGrafter"/>
</dbReference>
<feature type="compositionally biased region" description="Basic and acidic residues" evidence="20">
    <location>
        <begin position="241"/>
        <end position="250"/>
    </location>
</feature>
<comment type="subcellular location">
    <subcellularLocation>
        <location evidence="1">Cytoplasm</location>
    </subcellularLocation>
</comment>